<dbReference type="GO" id="GO:0003677">
    <property type="term" value="F:DNA binding"/>
    <property type="evidence" value="ECO:0007669"/>
    <property type="project" value="InterPro"/>
</dbReference>
<keyword evidence="4" id="KW-0812">Transmembrane</keyword>
<dbReference type="SUPFAM" id="SSF56349">
    <property type="entry name" value="DNA breaking-rejoining enzymes"/>
    <property type="match status" value="1"/>
</dbReference>
<dbReference type="RefSeq" id="WP_227422780.1">
    <property type="nucleotide sequence ID" value="NZ_CP071868.1"/>
</dbReference>
<evidence type="ECO:0000259" key="5">
    <source>
        <dbReference type="PROSITE" id="PS51898"/>
    </source>
</evidence>
<dbReference type="PROSITE" id="PS51898">
    <property type="entry name" value="TYR_RECOMBINASE"/>
    <property type="match status" value="1"/>
</dbReference>
<dbReference type="InterPro" id="IPR013762">
    <property type="entry name" value="Integrase-like_cat_sf"/>
</dbReference>
<evidence type="ECO:0000256" key="4">
    <source>
        <dbReference type="SAM" id="Phobius"/>
    </source>
</evidence>
<reference evidence="6" key="1">
    <citation type="submission" date="2021-03" db="EMBL/GenBank/DDBJ databases">
        <title>Pengzhenrongella sicca gen. nov., sp. nov., a new member of suborder Micrococcineae isolated from High-Arctic tundra soil.</title>
        <authorList>
            <person name="Peng F."/>
        </authorList>
    </citation>
    <scope>NUCLEOTIDE SEQUENCE</scope>
    <source>
        <strain evidence="6">LRZ-2</strain>
    </source>
</reference>
<keyword evidence="7" id="KW-1185">Reference proteome</keyword>
<name>A0A8A4Z9L4_9MICO</name>
<dbReference type="EMBL" id="CP071868">
    <property type="protein sequence ID" value="QTE28544.1"/>
    <property type="molecule type" value="Genomic_DNA"/>
</dbReference>
<protein>
    <submittedName>
        <fullName evidence="6">Tyrosine-type recombinase/integrase</fullName>
    </submittedName>
</protein>
<comment type="subcellular location">
    <subcellularLocation>
        <location evidence="1">Cytoplasm</location>
    </subcellularLocation>
</comment>
<evidence type="ECO:0000256" key="3">
    <source>
        <dbReference type="ARBA" id="ARBA00023172"/>
    </source>
</evidence>
<evidence type="ECO:0000256" key="2">
    <source>
        <dbReference type="ARBA" id="ARBA00022908"/>
    </source>
</evidence>
<evidence type="ECO:0000256" key="1">
    <source>
        <dbReference type="ARBA" id="ARBA00004496"/>
    </source>
</evidence>
<dbReference type="Proteomes" id="UP000663937">
    <property type="component" value="Chromosome"/>
</dbReference>
<sequence length="224" mass="23853">MRTRIVAAEAKVGYVLVAGLLSVLVIGVSWATLGSLAGTLMVAHDELARMTAPAGGVALDEAGRRDRALVAFLISTGARISEALGLDRVDWNTSRVIVRGKGDVERSVVITDRARSEVDAYLDARTDTGTALFVSYSPGRPGRRLSVRGAEAICTRLGAANQITKLHPHRFRHTAGTIVQDELGDPLVTADYLGHHGLGSVAGYAEASSRRREEASDALQRRGI</sequence>
<keyword evidence="2" id="KW-0229">DNA integration</keyword>
<feature type="transmembrane region" description="Helical" evidence="4">
    <location>
        <begin position="12"/>
        <end position="33"/>
    </location>
</feature>
<dbReference type="PANTHER" id="PTHR30349:SF77">
    <property type="entry name" value="TYROSINE RECOMBINASE XERC"/>
    <property type="match status" value="1"/>
</dbReference>
<dbReference type="CDD" id="cd00397">
    <property type="entry name" value="DNA_BRE_C"/>
    <property type="match status" value="1"/>
</dbReference>
<dbReference type="GO" id="GO:0006310">
    <property type="term" value="P:DNA recombination"/>
    <property type="evidence" value="ECO:0007669"/>
    <property type="project" value="UniProtKB-KW"/>
</dbReference>
<dbReference type="Gene3D" id="1.10.443.10">
    <property type="entry name" value="Intergrase catalytic core"/>
    <property type="match status" value="1"/>
</dbReference>
<dbReference type="KEGG" id="psic:J4E96_14375"/>
<keyword evidence="3" id="KW-0233">DNA recombination</keyword>
<dbReference type="GO" id="GO:0005737">
    <property type="term" value="C:cytoplasm"/>
    <property type="evidence" value="ECO:0007669"/>
    <property type="project" value="UniProtKB-SubCell"/>
</dbReference>
<proteinExistence type="predicted"/>
<dbReference type="InterPro" id="IPR002104">
    <property type="entry name" value="Integrase_catalytic"/>
</dbReference>
<dbReference type="InterPro" id="IPR050090">
    <property type="entry name" value="Tyrosine_recombinase_XerCD"/>
</dbReference>
<evidence type="ECO:0000313" key="6">
    <source>
        <dbReference type="EMBL" id="QTE28544.1"/>
    </source>
</evidence>
<dbReference type="InterPro" id="IPR011010">
    <property type="entry name" value="DNA_brk_join_enz"/>
</dbReference>
<keyword evidence="4" id="KW-0472">Membrane</keyword>
<dbReference type="GO" id="GO:0015074">
    <property type="term" value="P:DNA integration"/>
    <property type="evidence" value="ECO:0007669"/>
    <property type="project" value="UniProtKB-KW"/>
</dbReference>
<keyword evidence="4" id="KW-1133">Transmembrane helix</keyword>
<dbReference type="Pfam" id="PF00589">
    <property type="entry name" value="Phage_integrase"/>
    <property type="match status" value="1"/>
</dbReference>
<evidence type="ECO:0000313" key="7">
    <source>
        <dbReference type="Proteomes" id="UP000663937"/>
    </source>
</evidence>
<organism evidence="6 7">
    <name type="scientific">Pengzhenrongella sicca</name>
    <dbReference type="NCBI Taxonomy" id="2819238"/>
    <lineage>
        <taxon>Bacteria</taxon>
        <taxon>Bacillati</taxon>
        <taxon>Actinomycetota</taxon>
        <taxon>Actinomycetes</taxon>
        <taxon>Micrococcales</taxon>
        <taxon>Pengzhenrongella</taxon>
    </lineage>
</organism>
<dbReference type="AlphaFoldDB" id="A0A8A4Z9L4"/>
<dbReference type="PANTHER" id="PTHR30349">
    <property type="entry name" value="PHAGE INTEGRASE-RELATED"/>
    <property type="match status" value="1"/>
</dbReference>
<feature type="domain" description="Tyr recombinase" evidence="5">
    <location>
        <begin position="35"/>
        <end position="217"/>
    </location>
</feature>
<gene>
    <name evidence="6" type="ORF">J4E96_14375</name>
</gene>
<accession>A0A8A4Z9L4</accession>